<sequence length="79" mass="7996">MGVFAKLFRRPQATEETPAAEQPAGSPEEGAQPDGTEGAAQAPDEAGKGAEAAQEATEIPQQQSAEKAADSQTGEGARS</sequence>
<dbReference type="KEGG" id="sact:DMT42_28850"/>
<evidence type="ECO:0000256" key="1">
    <source>
        <dbReference type="SAM" id="MobiDB-lite"/>
    </source>
</evidence>
<evidence type="ECO:0008006" key="4">
    <source>
        <dbReference type="Google" id="ProtNLM"/>
    </source>
</evidence>
<evidence type="ECO:0000313" key="3">
    <source>
        <dbReference type="Proteomes" id="UP000247634"/>
    </source>
</evidence>
<dbReference type="Proteomes" id="UP000247634">
    <property type="component" value="Chromosome"/>
</dbReference>
<feature type="compositionally biased region" description="Polar residues" evidence="1">
    <location>
        <begin position="59"/>
        <end position="79"/>
    </location>
</feature>
<feature type="region of interest" description="Disordered" evidence="1">
    <location>
        <begin position="1"/>
        <end position="79"/>
    </location>
</feature>
<proteinExistence type="predicted"/>
<reference evidence="2 3" key="1">
    <citation type="submission" date="2018-06" db="EMBL/GenBank/DDBJ databases">
        <title>The complete genome sequence of a nosiheptide producer Streptomyces actuosus ATCC 25421: deducing the ability of producing a new class III lantibiotics.</title>
        <authorList>
            <person name="Liu W."/>
            <person name="Sun F."/>
            <person name="Hu Y."/>
        </authorList>
    </citation>
    <scope>NUCLEOTIDE SEQUENCE [LARGE SCALE GENOMIC DNA]</scope>
    <source>
        <strain evidence="2 3">ATCC 25421</strain>
    </source>
</reference>
<gene>
    <name evidence="2" type="ORF">DMT42_28850</name>
</gene>
<feature type="compositionally biased region" description="Low complexity" evidence="1">
    <location>
        <begin position="49"/>
        <end position="58"/>
    </location>
</feature>
<protein>
    <recommendedName>
        <fullName evidence="4">Gliding motility protein</fullName>
    </recommendedName>
</protein>
<feature type="compositionally biased region" description="Low complexity" evidence="1">
    <location>
        <begin position="14"/>
        <end position="24"/>
    </location>
</feature>
<dbReference type="EMBL" id="CP029788">
    <property type="protein sequence ID" value="AWT45902.1"/>
    <property type="molecule type" value="Genomic_DNA"/>
</dbReference>
<organism evidence="2 3">
    <name type="scientific">Streptomyces actuosus</name>
    <dbReference type="NCBI Taxonomy" id="1885"/>
    <lineage>
        <taxon>Bacteria</taxon>
        <taxon>Bacillati</taxon>
        <taxon>Actinomycetota</taxon>
        <taxon>Actinomycetes</taxon>
        <taxon>Kitasatosporales</taxon>
        <taxon>Streptomycetaceae</taxon>
        <taxon>Streptomyces</taxon>
    </lineage>
</organism>
<accession>A0A2U9P8N3</accession>
<dbReference type="RefSeq" id="WP_110631565.1">
    <property type="nucleotide sequence ID" value="NZ_CP029788.1"/>
</dbReference>
<keyword evidence="3" id="KW-1185">Reference proteome</keyword>
<name>A0A2U9P8N3_STRAS</name>
<evidence type="ECO:0000313" key="2">
    <source>
        <dbReference type="EMBL" id="AWT45902.1"/>
    </source>
</evidence>
<dbReference type="AlphaFoldDB" id="A0A2U9P8N3"/>